<protein>
    <submittedName>
        <fullName evidence="1">Uncharacterized protein</fullName>
    </submittedName>
</protein>
<proteinExistence type="predicted"/>
<sequence>MADLRTKLHIIALLSLATALALLILLSVSNISDSRNGALELGMAAFNGASPTKLVDRKTGETVVAEGLSRIRYGLWNYCWELLDGSGFTCSKSGEYTPLGYSHTIYRTDQFPISFTVRAGFTRASVLHPITSVLAFITLLSILLKRTAFKWYTAILVTLTVMMVVATFAVDIAFMVNIAQGLRDNASLNGYLFVDAGLLLMIIPTIASNIACIAIWFGHWKEHCATLAERAEYPFVPPSATAVDKKASSAYGPWWKRFQWTNGSAVQGDADQRSERSV</sequence>
<organism evidence="1 2">
    <name type="scientific">Irpex rosettiformis</name>
    <dbReference type="NCBI Taxonomy" id="378272"/>
    <lineage>
        <taxon>Eukaryota</taxon>
        <taxon>Fungi</taxon>
        <taxon>Dikarya</taxon>
        <taxon>Basidiomycota</taxon>
        <taxon>Agaricomycotina</taxon>
        <taxon>Agaricomycetes</taxon>
        <taxon>Polyporales</taxon>
        <taxon>Irpicaceae</taxon>
        <taxon>Irpex</taxon>
    </lineage>
</organism>
<evidence type="ECO:0000313" key="1">
    <source>
        <dbReference type="EMBL" id="KAI0088460.1"/>
    </source>
</evidence>
<gene>
    <name evidence="1" type="ORF">BDY19DRAFT_1007191</name>
</gene>
<evidence type="ECO:0000313" key="2">
    <source>
        <dbReference type="Proteomes" id="UP001055072"/>
    </source>
</evidence>
<comment type="caution">
    <text evidence="1">The sequence shown here is derived from an EMBL/GenBank/DDBJ whole genome shotgun (WGS) entry which is preliminary data.</text>
</comment>
<dbReference type="EMBL" id="MU274913">
    <property type="protein sequence ID" value="KAI0088460.1"/>
    <property type="molecule type" value="Genomic_DNA"/>
</dbReference>
<accession>A0ACB8U2J3</accession>
<reference evidence="1" key="1">
    <citation type="journal article" date="2021" name="Environ. Microbiol.">
        <title>Gene family expansions and transcriptome signatures uncover fungal adaptations to wood decay.</title>
        <authorList>
            <person name="Hage H."/>
            <person name="Miyauchi S."/>
            <person name="Viragh M."/>
            <person name="Drula E."/>
            <person name="Min B."/>
            <person name="Chaduli D."/>
            <person name="Navarro D."/>
            <person name="Favel A."/>
            <person name="Norest M."/>
            <person name="Lesage-Meessen L."/>
            <person name="Balint B."/>
            <person name="Merenyi Z."/>
            <person name="de Eugenio L."/>
            <person name="Morin E."/>
            <person name="Martinez A.T."/>
            <person name="Baldrian P."/>
            <person name="Stursova M."/>
            <person name="Martinez M.J."/>
            <person name="Novotny C."/>
            <person name="Magnuson J.K."/>
            <person name="Spatafora J.W."/>
            <person name="Maurice S."/>
            <person name="Pangilinan J."/>
            <person name="Andreopoulos W."/>
            <person name="LaButti K."/>
            <person name="Hundley H."/>
            <person name="Na H."/>
            <person name="Kuo A."/>
            <person name="Barry K."/>
            <person name="Lipzen A."/>
            <person name="Henrissat B."/>
            <person name="Riley R."/>
            <person name="Ahrendt S."/>
            <person name="Nagy L.G."/>
            <person name="Grigoriev I.V."/>
            <person name="Martin F."/>
            <person name="Rosso M.N."/>
        </authorList>
    </citation>
    <scope>NUCLEOTIDE SEQUENCE</scope>
    <source>
        <strain evidence="1">CBS 384.51</strain>
    </source>
</reference>
<dbReference type="Proteomes" id="UP001055072">
    <property type="component" value="Unassembled WGS sequence"/>
</dbReference>
<keyword evidence="2" id="KW-1185">Reference proteome</keyword>
<name>A0ACB8U2J3_9APHY</name>